<evidence type="ECO:0000313" key="1">
    <source>
        <dbReference type="EMBL" id="KAJ1169773.1"/>
    </source>
</evidence>
<accession>A0AAV7SZZ6</accession>
<organism evidence="1 2">
    <name type="scientific">Pleurodeles waltl</name>
    <name type="common">Iberian ribbed newt</name>
    <dbReference type="NCBI Taxonomy" id="8319"/>
    <lineage>
        <taxon>Eukaryota</taxon>
        <taxon>Metazoa</taxon>
        <taxon>Chordata</taxon>
        <taxon>Craniata</taxon>
        <taxon>Vertebrata</taxon>
        <taxon>Euteleostomi</taxon>
        <taxon>Amphibia</taxon>
        <taxon>Batrachia</taxon>
        <taxon>Caudata</taxon>
        <taxon>Salamandroidea</taxon>
        <taxon>Salamandridae</taxon>
        <taxon>Pleurodelinae</taxon>
        <taxon>Pleurodeles</taxon>
    </lineage>
</organism>
<proteinExistence type="predicted"/>
<dbReference type="AlphaFoldDB" id="A0AAV7SZZ6"/>
<protein>
    <submittedName>
        <fullName evidence="1">Uncharacterized protein</fullName>
    </submittedName>
</protein>
<keyword evidence="2" id="KW-1185">Reference proteome</keyword>
<gene>
    <name evidence="1" type="ORF">NDU88_001664</name>
</gene>
<sequence>MTSEEKVRVEAPELLFMSPPKSNTPVQKWLKRAVAGLDTSESKPCERSCAVLYSDGRAEHHRGPVLPRRRCAAGGTCPGRAEAPTRRALNPSIFKEKPLSLSDKLHLVKTSSQCDRHTFTCFGPTANDGTLRCPLNRGFLTPASHAQSPPHASRPE</sequence>
<dbReference type="Proteomes" id="UP001066276">
    <property type="component" value="Chromosome 4_1"/>
</dbReference>
<comment type="caution">
    <text evidence="1">The sequence shown here is derived from an EMBL/GenBank/DDBJ whole genome shotgun (WGS) entry which is preliminary data.</text>
</comment>
<dbReference type="EMBL" id="JANPWB010000007">
    <property type="protein sequence ID" value="KAJ1169773.1"/>
    <property type="molecule type" value="Genomic_DNA"/>
</dbReference>
<evidence type="ECO:0000313" key="2">
    <source>
        <dbReference type="Proteomes" id="UP001066276"/>
    </source>
</evidence>
<reference evidence="1" key="1">
    <citation type="journal article" date="2022" name="bioRxiv">
        <title>Sequencing and chromosome-scale assembly of the giantPleurodeles waltlgenome.</title>
        <authorList>
            <person name="Brown T."/>
            <person name="Elewa A."/>
            <person name="Iarovenko S."/>
            <person name="Subramanian E."/>
            <person name="Araus A.J."/>
            <person name="Petzold A."/>
            <person name="Susuki M."/>
            <person name="Suzuki K.-i.T."/>
            <person name="Hayashi T."/>
            <person name="Toyoda A."/>
            <person name="Oliveira C."/>
            <person name="Osipova E."/>
            <person name="Leigh N.D."/>
            <person name="Simon A."/>
            <person name="Yun M.H."/>
        </authorList>
    </citation>
    <scope>NUCLEOTIDE SEQUENCE</scope>
    <source>
        <strain evidence="1">20211129_DDA</strain>
        <tissue evidence="1">Liver</tissue>
    </source>
</reference>
<name>A0AAV7SZZ6_PLEWA</name>